<dbReference type="PANTHER" id="PTHR42743">
    <property type="entry name" value="AMINO-ACID AMINOTRANSFERASE"/>
    <property type="match status" value="1"/>
</dbReference>
<dbReference type="EMBL" id="JAMWBK010000006">
    <property type="protein sequence ID" value="KAJ8903845.1"/>
    <property type="molecule type" value="Genomic_DNA"/>
</dbReference>
<comment type="caution">
    <text evidence="2">The sequence shown here is derived from an EMBL/GenBank/DDBJ whole genome shotgun (WGS) entry which is preliminary data.</text>
</comment>
<accession>A0AAV8UMP7</accession>
<dbReference type="Gene3D" id="3.20.10.10">
    <property type="entry name" value="D-amino Acid Aminotransferase, subunit A, domain 2"/>
    <property type="match status" value="1"/>
</dbReference>
<sequence>MTTAFQTLIRLPRRSGVMMSMSSSTITKSCTSWKVSTASGRWIAGDPVITESMQEATNMLPEGAYTSLRTYGKSSFLELDGHFDRLEETTELLGHHVALHRSELRRLLGDRARAVPSDQTIFRITIGVQDRPGEIWLSAAPLAPPSKQDYEDGVFLVSRTKHRNNPKAKSNAFITESEEERKVIGGRVNEVLMISDDGDALEGLSSNFFGVKNGTVFTAEEGVLPGITRSLILESVSDLDIPLVRQPVKAEDLRLLDEAFVSSTSRGVLPVVKIDDGTISHTPGELTKMIARNFNGRVAKKLEHL</sequence>
<dbReference type="PANTHER" id="PTHR42743:SF11">
    <property type="entry name" value="AMINODEOXYCHORISMATE LYASE"/>
    <property type="match status" value="1"/>
</dbReference>
<dbReference type="InterPro" id="IPR036038">
    <property type="entry name" value="Aminotransferase-like"/>
</dbReference>
<dbReference type="GO" id="GO:0046394">
    <property type="term" value="P:carboxylic acid biosynthetic process"/>
    <property type="evidence" value="ECO:0007669"/>
    <property type="project" value="UniProtKB-ARBA"/>
</dbReference>
<proteinExistence type="inferred from homology"/>
<comment type="similarity">
    <text evidence="1">Belongs to the class-IV pyridoxal-phosphate-dependent aminotransferase family.</text>
</comment>
<keyword evidence="3" id="KW-1185">Reference proteome</keyword>
<evidence type="ECO:0000313" key="3">
    <source>
        <dbReference type="Proteomes" id="UP001157974"/>
    </source>
</evidence>
<protein>
    <recommendedName>
        <fullName evidence="4">Branched-chain-amino-acid aminotransferase</fullName>
    </recommendedName>
</protein>
<organism evidence="2 3">
    <name type="scientific">Rhodosorus marinus</name>
    <dbReference type="NCBI Taxonomy" id="101924"/>
    <lineage>
        <taxon>Eukaryota</taxon>
        <taxon>Rhodophyta</taxon>
        <taxon>Stylonematophyceae</taxon>
        <taxon>Stylonematales</taxon>
        <taxon>Stylonemataceae</taxon>
        <taxon>Rhodosorus</taxon>
    </lineage>
</organism>
<dbReference type="AlphaFoldDB" id="A0AAV8UMP7"/>
<evidence type="ECO:0000256" key="1">
    <source>
        <dbReference type="ARBA" id="ARBA00009320"/>
    </source>
</evidence>
<gene>
    <name evidence="2" type="ORF">NDN08_000378</name>
</gene>
<evidence type="ECO:0000313" key="2">
    <source>
        <dbReference type="EMBL" id="KAJ8903845.1"/>
    </source>
</evidence>
<reference evidence="2 3" key="1">
    <citation type="journal article" date="2023" name="Nat. Commun.">
        <title>Origin of minicircular mitochondrial genomes in red algae.</title>
        <authorList>
            <person name="Lee Y."/>
            <person name="Cho C.H."/>
            <person name="Lee Y.M."/>
            <person name="Park S.I."/>
            <person name="Yang J.H."/>
            <person name="West J.A."/>
            <person name="Bhattacharya D."/>
            <person name="Yoon H.S."/>
        </authorList>
    </citation>
    <scope>NUCLEOTIDE SEQUENCE [LARGE SCALE GENOMIC DNA]</scope>
    <source>
        <strain evidence="2 3">CCMP1338</strain>
        <tissue evidence="2">Whole cell</tissue>
    </source>
</reference>
<dbReference type="Pfam" id="PF01063">
    <property type="entry name" value="Aminotran_4"/>
    <property type="match status" value="1"/>
</dbReference>
<dbReference type="Proteomes" id="UP001157974">
    <property type="component" value="Unassembled WGS sequence"/>
</dbReference>
<dbReference type="InterPro" id="IPR001544">
    <property type="entry name" value="Aminotrans_IV"/>
</dbReference>
<name>A0AAV8UMP7_9RHOD</name>
<dbReference type="InterPro" id="IPR043132">
    <property type="entry name" value="BCAT-like_C"/>
</dbReference>
<dbReference type="Gene3D" id="3.30.470.10">
    <property type="match status" value="1"/>
</dbReference>
<dbReference type="SUPFAM" id="SSF56752">
    <property type="entry name" value="D-aminoacid aminotransferase-like PLP-dependent enzymes"/>
    <property type="match status" value="1"/>
</dbReference>
<dbReference type="InterPro" id="IPR043131">
    <property type="entry name" value="BCAT-like_N"/>
</dbReference>
<dbReference type="GO" id="GO:0003824">
    <property type="term" value="F:catalytic activity"/>
    <property type="evidence" value="ECO:0007669"/>
    <property type="project" value="InterPro"/>
</dbReference>
<evidence type="ECO:0008006" key="4">
    <source>
        <dbReference type="Google" id="ProtNLM"/>
    </source>
</evidence>
<dbReference type="InterPro" id="IPR050571">
    <property type="entry name" value="Class-IV_PLP-Dep_Aminotrnsfr"/>
</dbReference>